<protein>
    <submittedName>
        <fullName evidence="3">Uncharacterized protein</fullName>
    </submittedName>
</protein>
<accession>A0A511SVY6</accession>
<keyword evidence="2" id="KW-0812">Transmembrane</keyword>
<dbReference type="RefSeq" id="WP_074951103.1">
    <property type="nucleotide sequence ID" value="NZ_BJXR01000014.1"/>
</dbReference>
<evidence type="ECO:0000256" key="2">
    <source>
        <dbReference type="SAM" id="Phobius"/>
    </source>
</evidence>
<gene>
    <name evidence="3" type="ORF">MFU01_11060</name>
    <name evidence="4" type="ORF">SAMN05443572_102818</name>
</gene>
<dbReference type="AlphaFoldDB" id="A0A511SVY6"/>
<reference evidence="4 5" key="1">
    <citation type="submission" date="2016-10" db="EMBL/GenBank/DDBJ databases">
        <authorList>
            <person name="Varghese N."/>
            <person name="Submissions S."/>
        </authorList>
    </citation>
    <scope>NUCLEOTIDE SEQUENCE [LARGE SCALE GENOMIC DNA]</scope>
    <source>
        <strain evidence="4 5">DSM 16525</strain>
    </source>
</reference>
<dbReference type="Proteomes" id="UP000183760">
    <property type="component" value="Unassembled WGS sequence"/>
</dbReference>
<evidence type="ECO:0000313" key="3">
    <source>
        <dbReference type="EMBL" id="GEN06069.1"/>
    </source>
</evidence>
<dbReference type="EMBL" id="FOIB01000002">
    <property type="protein sequence ID" value="SET59521.1"/>
    <property type="molecule type" value="Genomic_DNA"/>
</dbReference>
<proteinExistence type="predicted"/>
<reference evidence="3 6" key="2">
    <citation type="submission" date="2019-07" db="EMBL/GenBank/DDBJ databases">
        <title>Whole genome shotgun sequence of Myxococcus fulvus NBRC 100333.</title>
        <authorList>
            <person name="Hosoyama A."/>
            <person name="Uohara A."/>
            <person name="Ohji S."/>
            <person name="Ichikawa N."/>
        </authorList>
    </citation>
    <scope>NUCLEOTIDE SEQUENCE [LARGE SCALE GENOMIC DNA]</scope>
    <source>
        <strain evidence="3 6">NBRC 100333</strain>
    </source>
</reference>
<feature type="region of interest" description="Disordered" evidence="1">
    <location>
        <begin position="1"/>
        <end position="27"/>
    </location>
</feature>
<dbReference type="Proteomes" id="UP000321514">
    <property type="component" value="Unassembled WGS sequence"/>
</dbReference>
<dbReference type="STRING" id="1334629.MFUL124B02_35335"/>
<keyword evidence="5" id="KW-1185">Reference proteome</keyword>
<keyword evidence="2" id="KW-1133">Transmembrane helix</keyword>
<name>A0A511SVY6_MYXFU</name>
<keyword evidence="2" id="KW-0472">Membrane</keyword>
<evidence type="ECO:0000256" key="1">
    <source>
        <dbReference type="SAM" id="MobiDB-lite"/>
    </source>
</evidence>
<comment type="caution">
    <text evidence="3">The sequence shown here is derived from an EMBL/GenBank/DDBJ whole genome shotgun (WGS) entry which is preliminary data.</text>
</comment>
<sequence>MESQQPTLIQKEQEPPDTTGADERESSWSTGEVLVIGGIGLLVAIAVVGLFIGVAKWLLKYSLLALGIYVLFSLTRRWLRGSKQPTPSELTPYTATQKTRAEQLQEIDPEQALARFKAEHMSEAPPPARPHRKP</sequence>
<evidence type="ECO:0000313" key="4">
    <source>
        <dbReference type="EMBL" id="SET59521.1"/>
    </source>
</evidence>
<organism evidence="3 6">
    <name type="scientific">Myxococcus fulvus</name>
    <dbReference type="NCBI Taxonomy" id="33"/>
    <lineage>
        <taxon>Bacteria</taxon>
        <taxon>Pseudomonadati</taxon>
        <taxon>Myxococcota</taxon>
        <taxon>Myxococcia</taxon>
        <taxon>Myxococcales</taxon>
        <taxon>Cystobacterineae</taxon>
        <taxon>Myxococcaceae</taxon>
        <taxon>Myxococcus</taxon>
    </lineage>
</organism>
<evidence type="ECO:0000313" key="5">
    <source>
        <dbReference type="Proteomes" id="UP000183760"/>
    </source>
</evidence>
<feature type="transmembrane region" description="Helical" evidence="2">
    <location>
        <begin position="33"/>
        <end position="55"/>
    </location>
</feature>
<feature type="region of interest" description="Disordered" evidence="1">
    <location>
        <begin position="115"/>
        <end position="134"/>
    </location>
</feature>
<dbReference type="EMBL" id="BJXR01000014">
    <property type="protein sequence ID" value="GEN06069.1"/>
    <property type="molecule type" value="Genomic_DNA"/>
</dbReference>
<feature type="compositionally biased region" description="Polar residues" evidence="1">
    <location>
        <begin position="1"/>
        <end position="10"/>
    </location>
</feature>
<dbReference type="OrthoDB" id="9990343at2"/>
<feature type="transmembrane region" description="Helical" evidence="2">
    <location>
        <begin position="61"/>
        <end position="79"/>
    </location>
</feature>
<evidence type="ECO:0000313" key="6">
    <source>
        <dbReference type="Proteomes" id="UP000321514"/>
    </source>
</evidence>